<dbReference type="PROSITE" id="PS50294">
    <property type="entry name" value="WD_REPEATS_REGION"/>
    <property type="match status" value="1"/>
</dbReference>
<reference evidence="5" key="1">
    <citation type="submission" date="2025-08" db="UniProtKB">
        <authorList>
            <consortium name="RefSeq"/>
        </authorList>
    </citation>
    <scope>IDENTIFICATION</scope>
    <source>
        <tissue evidence="5">Whole body</tissue>
    </source>
</reference>
<accession>A0ABM1I3Y2</accession>
<dbReference type="Pfam" id="PF00400">
    <property type="entry name" value="WD40"/>
    <property type="match status" value="1"/>
</dbReference>
<gene>
    <name evidence="5" type="primary">LOC107065587</name>
</gene>
<dbReference type="RefSeq" id="XP_015174919.1">
    <property type="nucleotide sequence ID" value="XM_015319433.1"/>
</dbReference>
<dbReference type="InterPro" id="IPR001680">
    <property type="entry name" value="WD40_rpt"/>
</dbReference>
<dbReference type="InterPro" id="IPR036322">
    <property type="entry name" value="WD40_repeat_dom_sf"/>
</dbReference>
<dbReference type="PANTHER" id="PTHR47822">
    <property type="entry name" value="CARBOHYDRATE BINDING DOMAIN CONTAINING PROTEIN"/>
    <property type="match status" value="1"/>
</dbReference>
<sequence>MRSTTHLLTNSEKQSLDHSYQLDGNIIVSNQTKIVFRETEFDVLCITYTETFEFLAAGLTDGTIQFYKADTGEKAKSLRDSEIIQNPGSTTSIKHRPVRKTHPITRTLIATYVNGCVKCWHYPSSQCLYTIREKRQTLGLAYHPNLPKFVTVGDDTNVYLYDEETKTQERVFHASDIFDEVDGHKSRVFAACFNPKSAHEIITGGWDDTIMFWDTRQPYALRHISGVHMCGDGIDISRNGKDILTCAWQRKNPIQLWDYGSGKLIASLDPDNFPSMLYCGNYLSNFFIACGGTDENLFRIVDLRSHSTLGMVKNLINGVYSIAIGPIDTKYAKKLRQSEIHLPKLAFCSGKTIFEIKMH</sequence>
<evidence type="ECO:0000313" key="5">
    <source>
        <dbReference type="RefSeq" id="XP_015174919.1"/>
    </source>
</evidence>
<evidence type="ECO:0000256" key="1">
    <source>
        <dbReference type="ARBA" id="ARBA00022574"/>
    </source>
</evidence>
<dbReference type="SMART" id="SM00320">
    <property type="entry name" value="WD40"/>
    <property type="match status" value="3"/>
</dbReference>
<name>A0ABM1I3Y2_POLDO</name>
<evidence type="ECO:0000313" key="4">
    <source>
        <dbReference type="Proteomes" id="UP000694924"/>
    </source>
</evidence>
<evidence type="ECO:0000256" key="3">
    <source>
        <dbReference type="PROSITE-ProRule" id="PRU00221"/>
    </source>
</evidence>
<dbReference type="InterPro" id="IPR019775">
    <property type="entry name" value="WD40_repeat_CS"/>
</dbReference>
<dbReference type="Gene3D" id="2.130.10.10">
    <property type="entry name" value="YVTN repeat-like/Quinoprotein amine dehydrogenase"/>
    <property type="match status" value="1"/>
</dbReference>
<dbReference type="PROSITE" id="PS50082">
    <property type="entry name" value="WD_REPEATS_2"/>
    <property type="match status" value="1"/>
</dbReference>
<dbReference type="SUPFAM" id="SSF50978">
    <property type="entry name" value="WD40 repeat-like"/>
    <property type="match status" value="1"/>
</dbReference>
<dbReference type="GeneID" id="107065587"/>
<organism evidence="4 5">
    <name type="scientific">Polistes dominula</name>
    <name type="common">European paper wasp</name>
    <name type="synonym">Vespa dominula</name>
    <dbReference type="NCBI Taxonomy" id="743375"/>
    <lineage>
        <taxon>Eukaryota</taxon>
        <taxon>Metazoa</taxon>
        <taxon>Ecdysozoa</taxon>
        <taxon>Arthropoda</taxon>
        <taxon>Hexapoda</taxon>
        <taxon>Insecta</taxon>
        <taxon>Pterygota</taxon>
        <taxon>Neoptera</taxon>
        <taxon>Endopterygota</taxon>
        <taxon>Hymenoptera</taxon>
        <taxon>Apocrita</taxon>
        <taxon>Aculeata</taxon>
        <taxon>Vespoidea</taxon>
        <taxon>Vespidae</taxon>
        <taxon>Polistinae</taxon>
        <taxon>Polistini</taxon>
        <taxon>Polistes</taxon>
    </lineage>
</organism>
<dbReference type="PANTHER" id="PTHR47822:SF2">
    <property type="entry name" value="F-BOX AND WD-40 DOMAIN PROTEIN 7"/>
    <property type="match status" value="1"/>
</dbReference>
<dbReference type="PROSITE" id="PS00678">
    <property type="entry name" value="WD_REPEATS_1"/>
    <property type="match status" value="1"/>
</dbReference>
<keyword evidence="1 3" id="KW-0853">WD repeat</keyword>
<protein>
    <submittedName>
        <fullName evidence="5">WD repeat-containing protein 38-like</fullName>
    </submittedName>
</protein>
<dbReference type="Proteomes" id="UP000694924">
    <property type="component" value="Unplaced"/>
</dbReference>
<keyword evidence="4" id="KW-1185">Reference proteome</keyword>
<feature type="repeat" description="WD" evidence="3">
    <location>
        <begin position="181"/>
        <end position="223"/>
    </location>
</feature>
<keyword evidence="2" id="KW-0677">Repeat</keyword>
<proteinExistence type="predicted"/>
<dbReference type="InterPro" id="IPR015943">
    <property type="entry name" value="WD40/YVTN_repeat-like_dom_sf"/>
</dbReference>
<evidence type="ECO:0000256" key="2">
    <source>
        <dbReference type="ARBA" id="ARBA00022737"/>
    </source>
</evidence>